<sequence>MKRSAVQEFARTERESNDHLYLLLDPLSPCPPTDPLSIESLTQALGAQAIAPVMRPDLAHTPDACPALVQLAAPGDTANMSLLASAERHAIDDASYRKRYVCGWLTSDRPINAVADHLAARCMDAIKPVAGKRMTPWFEPLRLELLAASMERAFPALLWPVKRWLCPTSWGTYTLLRGAPTEAGMDAPELARQAQQLAPLVGDFLDVWRLALTLPMTYAPMRWRGVTFLPPQAAVHAFRMIRDARKLGLRQSADIIDLCTHRVFIHPGLPQHPKVQADIAIAAAGQSTLQARFESYDDFAWQRIVASLPPAADYT</sequence>
<dbReference type="AlphaFoldDB" id="A0A6S6ZDD5"/>
<keyword evidence="2" id="KW-1185">Reference proteome</keyword>
<dbReference type="EMBL" id="CADIJM010000002">
    <property type="protein sequence ID" value="CAB3672579.1"/>
    <property type="molecule type" value="Genomic_DNA"/>
</dbReference>
<gene>
    <name evidence="1" type="ORF">LMG26690_01150</name>
</gene>
<organism evidence="1 2">
    <name type="scientific">Achromobacter animicus</name>
    <dbReference type="NCBI Taxonomy" id="1389935"/>
    <lineage>
        <taxon>Bacteria</taxon>
        <taxon>Pseudomonadati</taxon>
        <taxon>Pseudomonadota</taxon>
        <taxon>Betaproteobacteria</taxon>
        <taxon>Burkholderiales</taxon>
        <taxon>Alcaligenaceae</taxon>
        <taxon>Achromobacter</taxon>
    </lineage>
</organism>
<evidence type="ECO:0000313" key="2">
    <source>
        <dbReference type="Proteomes" id="UP000494214"/>
    </source>
</evidence>
<name>A0A6S6ZDD5_9BURK</name>
<evidence type="ECO:0000313" key="1">
    <source>
        <dbReference type="EMBL" id="CAB3672579.1"/>
    </source>
</evidence>
<accession>A0A6S6ZDD5</accession>
<proteinExistence type="predicted"/>
<evidence type="ECO:0008006" key="3">
    <source>
        <dbReference type="Google" id="ProtNLM"/>
    </source>
</evidence>
<reference evidence="1 2" key="1">
    <citation type="submission" date="2020-04" db="EMBL/GenBank/DDBJ databases">
        <authorList>
            <person name="De Canck E."/>
        </authorList>
    </citation>
    <scope>NUCLEOTIDE SEQUENCE [LARGE SCALE GENOMIC DNA]</scope>
    <source>
        <strain evidence="1 2">LMG 26690</strain>
    </source>
</reference>
<dbReference type="Proteomes" id="UP000494214">
    <property type="component" value="Unassembled WGS sequence"/>
</dbReference>
<protein>
    <recommendedName>
        <fullName evidence="3">DUF4123 domain-containing protein</fullName>
    </recommendedName>
</protein>